<evidence type="ECO:0000313" key="2">
    <source>
        <dbReference type="EMBL" id="SFO26853.1"/>
    </source>
</evidence>
<gene>
    <name evidence="2" type="ORF">SAMN04488519_10538</name>
</gene>
<dbReference type="EMBL" id="FOVW01000005">
    <property type="protein sequence ID" value="SFO26853.1"/>
    <property type="molecule type" value="Genomic_DNA"/>
</dbReference>
<evidence type="ECO:0008006" key="4">
    <source>
        <dbReference type="Google" id="ProtNLM"/>
    </source>
</evidence>
<proteinExistence type="predicted"/>
<protein>
    <recommendedName>
        <fullName evidence="4">Molecular chaperone DnaK</fullName>
    </recommendedName>
</protein>
<evidence type="ECO:0000313" key="3">
    <source>
        <dbReference type="Proteomes" id="UP000199564"/>
    </source>
</evidence>
<feature type="region of interest" description="Disordered" evidence="1">
    <location>
        <begin position="1"/>
        <end position="34"/>
    </location>
</feature>
<reference evidence="3" key="1">
    <citation type="submission" date="2016-10" db="EMBL/GenBank/DDBJ databases">
        <authorList>
            <person name="Varghese N."/>
            <person name="Submissions S."/>
        </authorList>
    </citation>
    <scope>NUCLEOTIDE SEQUENCE [LARGE SCALE GENOMIC DNA]</scope>
    <source>
        <strain evidence="3">DSM 15282</strain>
    </source>
</reference>
<dbReference type="STRING" id="226506.SAMN04488519_10538"/>
<feature type="compositionally biased region" description="Basic and acidic residues" evidence="1">
    <location>
        <begin position="1"/>
        <end position="21"/>
    </location>
</feature>
<evidence type="ECO:0000256" key="1">
    <source>
        <dbReference type="SAM" id="MobiDB-lite"/>
    </source>
</evidence>
<dbReference type="Proteomes" id="UP000199564">
    <property type="component" value="Unassembled WGS sequence"/>
</dbReference>
<accession>A0A1I5FTE7</accession>
<dbReference type="RefSeq" id="WP_091653160.1">
    <property type="nucleotide sequence ID" value="NZ_FOVW01000005.1"/>
</dbReference>
<dbReference type="AlphaFoldDB" id="A0A1I5FTE7"/>
<organism evidence="2 3">
    <name type="scientific">Algoriphagus ornithinivorans</name>
    <dbReference type="NCBI Taxonomy" id="226506"/>
    <lineage>
        <taxon>Bacteria</taxon>
        <taxon>Pseudomonadati</taxon>
        <taxon>Bacteroidota</taxon>
        <taxon>Cytophagia</taxon>
        <taxon>Cytophagales</taxon>
        <taxon>Cyclobacteriaceae</taxon>
        <taxon>Algoriphagus</taxon>
    </lineage>
</organism>
<keyword evidence="3" id="KW-1185">Reference proteome</keyword>
<sequence length="122" mass="13991">MKISKKDFDQMKKKYDDEIRKGGKGQGPSRNVDNQTNWIFFDRKTIEELLQKTDPDKGGIRIYFTEYTEETAQQLYPDNPDDYIGRLNLVISPANAEGTMLTHAGVEEEYYNKGASCPPTCE</sequence>
<name>A0A1I5FTE7_9BACT</name>